<organism evidence="1">
    <name type="scientific">marine sediment metagenome</name>
    <dbReference type="NCBI Taxonomy" id="412755"/>
    <lineage>
        <taxon>unclassified sequences</taxon>
        <taxon>metagenomes</taxon>
        <taxon>ecological metagenomes</taxon>
    </lineage>
</organism>
<name>A0A0F9FT42_9ZZZZ</name>
<reference evidence="1" key="1">
    <citation type="journal article" date="2015" name="Nature">
        <title>Complex archaea that bridge the gap between prokaryotes and eukaryotes.</title>
        <authorList>
            <person name="Spang A."/>
            <person name="Saw J.H."/>
            <person name="Jorgensen S.L."/>
            <person name="Zaremba-Niedzwiedzka K."/>
            <person name="Martijn J."/>
            <person name="Lind A.E."/>
            <person name="van Eijk R."/>
            <person name="Schleper C."/>
            <person name="Guy L."/>
            <person name="Ettema T.J."/>
        </authorList>
    </citation>
    <scope>NUCLEOTIDE SEQUENCE</scope>
</reference>
<sequence length="68" mass="7990">MTNEEMEEFLKVHQALRDLTAVCTRQETALLDAHRKIRNLAMVCVKMTQRIDSQCDRKIRDLTTRRSA</sequence>
<accession>A0A0F9FT42</accession>
<comment type="caution">
    <text evidence="1">The sequence shown here is derived from an EMBL/GenBank/DDBJ whole genome shotgun (WGS) entry which is preliminary data.</text>
</comment>
<evidence type="ECO:0000313" key="1">
    <source>
        <dbReference type="EMBL" id="KKL89383.1"/>
    </source>
</evidence>
<protein>
    <submittedName>
        <fullName evidence="1">Uncharacterized protein</fullName>
    </submittedName>
</protein>
<gene>
    <name evidence="1" type="ORF">LCGC14_1915260</name>
</gene>
<proteinExistence type="predicted"/>
<dbReference type="AlphaFoldDB" id="A0A0F9FT42"/>
<dbReference type="EMBL" id="LAZR01020301">
    <property type="protein sequence ID" value="KKL89383.1"/>
    <property type="molecule type" value="Genomic_DNA"/>
</dbReference>